<dbReference type="OrthoDB" id="9793561at2"/>
<dbReference type="STRING" id="702114.A1355_04480"/>
<gene>
    <name evidence="1" type="ORF">A1355_04480</name>
</gene>
<evidence type="ECO:0000313" key="1">
    <source>
        <dbReference type="EMBL" id="OAI19295.1"/>
    </source>
</evidence>
<dbReference type="PROSITE" id="PS51257">
    <property type="entry name" value="PROKAR_LIPOPROTEIN"/>
    <property type="match status" value="1"/>
</dbReference>
<comment type="caution">
    <text evidence="1">The sequence shown here is derived from an EMBL/GenBank/DDBJ whole genome shotgun (WGS) entry which is preliminary data.</text>
</comment>
<dbReference type="Pfam" id="PF09694">
    <property type="entry name" value="Gcw_chp"/>
    <property type="match status" value="1"/>
</dbReference>
<dbReference type="Proteomes" id="UP000077628">
    <property type="component" value="Unassembled WGS sequence"/>
</dbReference>
<accession>A0A177NMX7</accession>
<protein>
    <submittedName>
        <fullName evidence="1">Uncharacterized protein</fullName>
    </submittedName>
</protein>
<dbReference type="InterPro" id="IPR010239">
    <property type="entry name" value="CHP02001"/>
</dbReference>
<evidence type="ECO:0000313" key="2">
    <source>
        <dbReference type="Proteomes" id="UP000077628"/>
    </source>
</evidence>
<keyword evidence="2" id="KW-1185">Reference proteome</keyword>
<name>A0A177NMX7_9GAMM</name>
<dbReference type="EMBL" id="LUUK01000159">
    <property type="protein sequence ID" value="OAI19295.1"/>
    <property type="molecule type" value="Genomic_DNA"/>
</dbReference>
<dbReference type="AlphaFoldDB" id="A0A177NMX7"/>
<dbReference type="NCBIfam" id="TIGR02001">
    <property type="entry name" value="gcw_chp"/>
    <property type="match status" value="1"/>
</dbReference>
<organism evidence="1 2">
    <name type="scientific">Methylomonas koyamae</name>
    <dbReference type="NCBI Taxonomy" id="702114"/>
    <lineage>
        <taxon>Bacteria</taxon>
        <taxon>Pseudomonadati</taxon>
        <taxon>Pseudomonadota</taxon>
        <taxon>Gammaproteobacteria</taxon>
        <taxon>Methylococcales</taxon>
        <taxon>Methylococcaceae</taxon>
        <taxon>Methylomonas</taxon>
    </lineage>
</organism>
<proteinExistence type="predicted"/>
<sequence length="248" mass="28905">MEFRTIFRKGLFSLAVGLACWLPDTPPAVAEWHGSLTFLSDYIYRGYSKNRGNPLAQAHLDYQHEIGWFAGLGLSQVRFDDQTNSNRAELEIKPYFGWNWPIDRDWRAELSVSGYLFDNKLFNHSADYAEYSASLHFRDWLSATISVAPNAYQRQADVPNYELNYRRDIWDTVQFSAGLGYHQAGRLLGQDYFYWNAGLSWFVNEHVSVDMRYLDAALTAHHHADPNQDEFYPRRQDDRYLFSVTVGF</sequence>
<reference evidence="2" key="1">
    <citation type="submission" date="2016-03" db="EMBL/GenBank/DDBJ databases">
        <authorList>
            <person name="Heylen K."/>
            <person name="De Vos P."/>
            <person name="Vekeman B."/>
        </authorList>
    </citation>
    <scope>NUCLEOTIDE SEQUENCE [LARGE SCALE GENOMIC DNA]</scope>
    <source>
        <strain evidence="2">R-45383</strain>
    </source>
</reference>